<evidence type="ECO:0000313" key="1">
    <source>
        <dbReference type="EMBL" id="KAJ7710231.1"/>
    </source>
</evidence>
<protein>
    <submittedName>
        <fullName evidence="1">Uncharacterized protein</fullName>
    </submittedName>
</protein>
<sequence>MSPGLHDQPSSSALVLLGIFPILYRLYYFISICVGLSIHRGFALMWTVASKILLPQSHCRSYFYPFQIATNSASLWWLGSRFSPLAPLTIRIRGEICEWLGVAAVYSSSKPPTSQSNLLKFVFTISKLESTDLLTLVLLGETRGDATLQIHICIPAHLVTLGAWIDAAPTDNISGSVFANWVSLYAESLPPSGHFAPRNTAFQRNLRTSSTVPWGAICVPLSFWPIYLQFVPTPDDEMQGNGRRLRHQSQSNFQRGRRLVVDLCRLKRIPFIRLGWRRRDFYLSEPLANGSAPITTFRGRVGTVVLTYADSARCISTNINTSAQGGRGPRNEVDGILVPEVNCPLLPGVPAEVKVKVKFNFRLKNLQARFANLERCTVQNGEIQNCANLAVLAFTKLGISGSPASGPLP</sequence>
<proteinExistence type="predicted"/>
<evidence type="ECO:0000313" key="2">
    <source>
        <dbReference type="Proteomes" id="UP001215598"/>
    </source>
</evidence>
<dbReference type="AlphaFoldDB" id="A0AAD7MC87"/>
<organism evidence="1 2">
    <name type="scientific">Mycena metata</name>
    <dbReference type="NCBI Taxonomy" id="1033252"/>
    <lineage>
        <taxon>Eukaryota</taxon>
        <taxon>Fungi</taxon>
        <taxon>Dikarya</taxon>
        <taxon>Basidiomycota</taxon>
        <taxon>Agaricomycotina</taxon>
        <taxon>Agaricomycetes</taxon>
        <taxon>Agaricomycetidae</taxon>
        <taxon>Agaricales</taxon>
        <taxon>Marasmiineae</taxon>
        <taxon>Mycenaceae</taxon>
        <taxon>Mycena</taxon>
    </lineage>
</organism>
<keyword evidence="2" id="KW-1185">Reference proteome</keyword>
<dbReference type="EMBL" id="JARKIB010000411">
    <property type="protein sequence ID" value="KAJ7710231.1"/>
    <property type="molecule type" value="Genomic_DNA"/>
</dbReference>
<gene>
    <name evidence="1" type="ORF">B0H16DRAFT_1821010</name>
</gene>
<reference evidence="1" key="1">
    <citation type="submission" date="2023-03" db="EMBL/GenBank/DDBJ databases">
        <title>Massive genome expansion in bonnet fungi (Mycena s.s.) driven by repeated elements and novel gene families across ecological guilds.</title>
        <authorList>
            <consortium name="Lawrence Berkeley National Laboratory"/>
            <person name="Harder C.B."/>
            <person name="Miyauchi S."/>
            <person name="Viragh M."/>
            <person name="Kuo A."/>
            <person name="Thoen E."/>
            <person name="Andreopoulos B."/>
            <person name="Lu D."/>
            <person name="Skrede I."/>
            <person name="Drula E."/>
            <person name="Henrissat B."/>
            <person name="Morin E."/>
            <person name="Kohler A."/>
            <person name="Barry K."/>
            <person name="LaButti K."/>
            <person name="Morin E."/>
            <person name="Salamov A."/>
            <person name="Lipzen A."/>
            <person name="Mereny Z."/>
            <person name="Hegedus B."/>
            <person name="Baldrian P."/>
            <person name="Stursova M."/>
            <person name="Weitz H."/>
            <person name="Taylor A."/>
            <person name="Grigoriev I.V."/>
            <person name="Nagy L.G."/>
            <person name="Martin F."/>
            <person name="Kauserud H."/>
        </authorList>
    </citation>
    <scope>NUCLEOTIDE SEQUENCE</scope>
    <source>
        <strain evidence="1">CBHHK182m</strain>
    </source>
</reference>
<dbReference type="Proteomes" id="UP001215598">
    <property type="component" value="Unassembled WGS sequence"/>
</dbReference>
<comment type="caution">
    <text evidence="1">The sequence shown here is derived from an EMBL/GenBank/DDBJ whole genome shotgun (WGS) entry which is preliminary data.</text>
</comment>
<accession>A0AAD7MC87</accession>
<name>A0AAD7MC87_9AGAR</name>